<evidence type="ECO:0000313" key="3">
    <source>
        <dbReference type="EMBL" id="SSZ46963.1"/>
    </source>
</evidence>
<dbReference type="Gene3D" id="3.40.50.2000">
    <property type="entry name" value="Glycogen Phosphorylase B"/>
    <property type="match status" value="2"/>
</dbReference>
<dbReference type="SUPFAM" id="SSF53756">
    <property type="entry name" value="UDP-Glycosyltransferase/glycogen phosphorylase"/>
    <property type="match status" value="1"/>
</dbReference>
<dbReference type="InterPro" id="IPR028098">
    <property type="entry name" value="Glyco_trans_4-like_N"/>
</dbReference>
<evidence type="ECO:0000313" key="4">
    <source>
        <dbReference type="Proteomes" id="UP000255515"/>
    </source>
</evidence>
<evidence type="ECO:0000259" key="2">
    <source>
        <dbReference type="Pfam" id="PF13439"/>
    </source>
</evidence>
<organism evidence="3 4">
    <name type="scientific">Bergeyella zoohelcum</name>
    <dbReference type="NCBI Taxonomy" id="1015"/>
    <lineage>
        <taxon>Bacteria</taxon>
        <taxon>Pseudomonadati</taxon>
        <taxon>Bacteroidota</taxon>
        <taxon>Flavobacteriia</taxon>
        <taxon>Flavobacteriales</taxon>
        <taxon>Weeksellaceae</taxon>
        <taxon>Bergeyella</taxon>
    </lineage>
</organism>
<reference evidence="3 4" key="1">
    <citation type="submission" date="2018-06" db="EMBL/GenBank/DDBJ databases">
        <authorList>
            <consortium name="Pathogen Informatics"/>
            <person name="Doyle S."/>
        </authorList>
    </citation>
    <scope>NUCLEOTIDE SEQUENCE [LARGE SCALE GENOMIC DNA]</scope>
    <source>
        <strain evidence="3 4">NCTC11661</strain>
    </source>
</reference>
<gene>
    <name evidence="3" type="ORF">NCTC11661_00625</name>
</gene>
<dbReference type="InterPro" id="IPR001296">
    <property type="entry name" value="Glyco_trans_1"/>
</dbReference>
<sequence length="329" mass="37601">MKIALVVHSQLPVTLYGGTERVVWYLGKSLVKMGHEVIFLCKEGSYSNFAEVIPLDTRKKIHEQLPENVDFVHFHSHFELAERLDIPYAMTLHGNTNSQYPLDKNTIFVSKNHAERFSSEQFVHNGLEWEDYSSPNLCLPRKRFHFLGNAAWRVKNVVGAIEVAKKANESIDILGGVRFNFNMGIRLTFTPEARFKGLVGGKEKDALMMQSKGLIFPVRWHEPFGLAIIESLYYGCPVFGTPYGALPELVNSQVGFLSNSCTALSEAIGQIEKYDREGCHLYAKEQFNSEKMTMAYLEKYHTIIQRGFLNEKSPQLVKIQQEKFLEWKA</sequence>
<evidence type="ECO:0000259" key="1">
    <source>
        <dbReference type="Pfam" id="PF00534"/>
    </source>
</evidence>
<feature type="domain" description="Glycosyl transferase family 1" evidence="1">
    <location>
        <begin position="192"/>
        <end position="274"/>
    </location>
</feature>
<dbReference type="Proteomes" id="UP000255515">
    <property type="component" value="Unassembled WGS sequence"/>
</dbReference>
<dbReference type="Pfam" id="PF00534">
    <property type="entry name" value="Glycos_transf_1"/>
    <property type="match status" value="1"/>
</dbReference>
<feature type="domain" description="Glycosyltransferase subfamily 4-like N-terminal" evidence="2">
    <location>
        <begin position="16"/>
        <end position="97"/>
    </location>
</feature>
<dbReference type="EMBL" id="UFTJ01000001">
    <property type="protein sequence ID" value="SSZ46963.1"/>
    <property type="molecule type" value="Genomic_DNA"/>
</dbReference>
<name>A0A376BZ79_9FLAO</name>
<dbReference type="GO" id="GO:0016757">
    <property type="term" value="F:glycosyltransferase activity"/>
    <property type="evidence" value="ECO:0007669"/>
    <property type="project" value="InterPro"/>
</dbReference>
<dbReference type="PANTHER" id="PTHR12526">
    <property type="entry name" value="GLYCOSYLTRANSFERASE"/>
    <property type="match status" value="1"/>
</dbReference>
<dbReference type="AlphaFoldDB" id="A0A376BZ79"/>
<accession>A0A376BZ79</accession>
<dbReference type="PANTHER" id="PTHR12526:SF595">
    <property type="entry name" value="BLL5217 PROTEIN"/>
    <property type="match status" value="1"/>
</dbReference>
<proteinExistence type="predicted"/>
<dbReference type="RefSeq" id="WP_002686622.1">
    <property type="nucleotide sequence ID" value="NZ_UFTJ01000001.1"/>
</dbReference>
<protein>
    <submittedName>
        <fullName evidence="3">N-acetyl-alpha-D-glucosaminyl L-malate synthase BshA</fullName>
    </submittedName>
</protein>
<dbReference type="Pfam" id="PF13439">
    <property type="entry name" value="Glyco_transf_4"/>
    <property type="match status" value="1"/>
</dbReference>